<name>A0A162GWN9_9BBAC</name>
<dbReference type="EMBL" id="KR011718">
    <property type="protein sequence ID" value="AKR17498.1"/>
    <property type="molecule type" value="Genomic_DNA"/>
</dbReference>
<organism evidence="1 2">
    <name type="scientific">Mocis latipes granulovirus</name>
    <dbReference type="NCBI Taxonomy" id="2072024"/>
    <lineage>
        <taxon>Viruses</taxon>
        <taxon>Viruses incertae sedis</taxon>
        <taxon>Naldaviricetes</taxon>
        <taxon>Lefavirales</taxon>
        <taxon>Baculoviridae</taxon>
        <taxon>Betabaculovirus</taxon>
        <taxon>Betabaculovirus molatipedis</taxon>
    </lineage>
</organism>
<dbReference type="RefSeq" id="YP_009249879.1">
    <property type="nucleotide sequence ID" value="NC_029996.1"/>
</dbReference>
<accession>A0A162GWN9</accession>
<dbReference type="KEGG" id="vg:27429677"/>
<keyword evidence="2" id="KW-1185">Reference proteome</keyword>
<proteinExistence type="predicted"/>
<evidence type="ECO:0000313" key="1">
    <source>
        <dbReference type="EMBL" id="AKR17498.1"/>
    </source>
</evidence>
<reference evidence="1 2" key="1">
    <citation type="submission" date="2015-03" db="EMBL/GenBank/DDBJ databases">
        <title>The complete genome sequence of Mocis sp. granulovirus.</title>
        <authorList>
            <person name="Ardisson-Araujo D.M.P."/>
            <person name="Melo F.L."/>
            <person name="Sosa-Gomez D.R."/>
            <person name="Ribeiro B.M."/>
        </authorList>
    </citation>
    <scope>NUCLEOTIDE SEQUENCE [LARGE SCALE GENOMIC DNA]</scope>
    <source>
        <strain evidence="1">Southern Brazil</strain>
    </source>
</reference>
<dbReference type="OrthoDB" id="38701at10239"/>
<dbReference type="GeneID" id="27429677"/>
<protein>
    <submittedName>
        <fullName evidence="1">Uncharacterized protein</fullName>
    </submittedName>
</protein>
<sequence>MDIHAQELLNMFELWLNSQKCPNLRLLEELNDVVAEFLNKKISKYKKLREINEIFEAAMLLDTTESKASARLTE</sequence>
<dbReference type="Proteomes" id="UP000202962">
    <property type="component" value="Segment"/>
</dbReference>
<evidence type="ECO:0000313" key="2">
    <source>
        <dbReference type="Proteomes" id="UP000202962"/>
    </source>
</evidence>